<evidence type="ECO:0000313" key="5">
    <source>
        <dbReference type="WBParaSite" id="MBELARI_LOCUS14919"/>
    </source>
</evidence>
<comment type="function">
    <text evidence="2">May mediate accelerated ATP-independent bidirectional transbilayer migration of phospholipids upon binding calcium ions that results in a loss of phospholipid asymmetry in the plasma membrane.</text>
</comment>
<keyword evidence="2" id="KW-0449">Lipoprotein</keyword>
<dbReference type="GO" id="GO:0017128">
    <property type="term" value="F:phospholipid scramblase activity"/>
    <property type="evidence" value="ECO:0007669"/>
    <property type="project" value="InterPro"/>
</dbReference>
<dbReference type="AlphaFoldDB" id="A0AAF3ELN5"/>
<evidence type="ECO:0000256" key="2">
    <source>
        <dbReference type="RuleBase" id="RU363116"/>
    </source>
</evidence>
<keyword evidence="4" id="KW-1185">Reference proteome</keyword>
<dbReference type="Proteomes" id="UP000887575">
    <property type="component" value="Unassembled WGS sequence"/>
</dbReference>
<proteinExistence type="inferred from homology"/>
<dbReference type="GO" id="GO:0005886">
    <property type="term" value="C:plasma membrane"/>
    <property type="evidence" value="ECO:0007669"/>
    <property type="project" value="TreeGrafter"/>
</dbReference>
<reference evidence="5" key="1">
    <citation type="submission" date="2024-02" db="UniProtKB">
        <authorList>
            <consortium name="WormBaseParasite"/>
        </authorList>
    </citation>
    <scope>IDENTIFICATION</scope>
</reference>
<protein>
    <recommendedName>
        <fullName evidence="2">Phospholipid scramblase</fullName>
    </recommendedName>
</protein>
<name>A0AAF3ELN5_9BILA</name>
<dbReference type="PANTHER" id="PTHR23248">
    <property type="entry name" value="PHOSPHOLIPID SCRAMBLASE-RELATED"/>
    <property type="match status" value="1"/>
</dbReference>
<sequence length="265" mass="29686">MSHPMQVFNQQPGMPPPPPGAAVQWMQPPPAMPNCPIGLEYLTQIDKIMIHQKKSILEAVTEWEVANKYVLLNAVGQQVYYAFEESGCCTRQFCAQNRGFTMHIVDNFQREVLTIRRPFKCCTAGCLASIDTCGHEVSIETPAGEKIGMVRQRFSCCANNFSVLNGDESKEIFKISGPNMCSWTYNCNCCADKVFEIMNPEGQPCGAIRKKWGGWVKEAFTQADTFSVEFPVDLDVRCKAALLGATFLIDFLQFENKQNNVQNAD</sequence>
<feature type="region of interest" description="Disordered" evidence="3">
    <location>
        <begin position="1"/>
        <end position="21"/>
    </location>
</feature>
<dbReference type="PANTHER" id="PTHR23248:SF63">
    <property type="entry name" value="PHOSPHOLIPID SCRAMBLASE"/>
    <property type="match status" value="1"/>
</dbReference>
<dbReference type="SUPFAM" id="SSF54518">
    <property type="entry name" value="Tubby C-terminal domain-like"/>
    <property type="match status" value="1"/>
</dbReference>
<dbReference type="InterPro" id="IPR025659">
    <property type="entry name" value="Tubby-like_C"/>
</dbReference>
<evidence type="ECO:0000256" key="3">
    <source>
        <dbReference type="SAM" id="MobiDB-lite"/>
    </source>
</evidence>
<dbReference type="WBParaSite" id="MBELARI_LOCUS14919">
    <property type="protein sequence ID" value="MBELARI_LOCUS14919"/>
    <property type="gene ID" value="MBELARI_LOCUS14919"/>
</dbReference>
<dbReference type="InterPro" id="IPR005552">
    <property type="entry name" value="Scramblase"/>
</dbReference>
<comment type="similarity">
    <text evidence="1 2">Belongs to the phospholipid scramblase family.</text>
</comment>
<keyword evidence="2" id="KW-0564">Palmitate</keyword>
<dbReference type="Pfam" id="PF03803">
    <property type="entry name" value="Scramblase"/>
    <property type="match status" value="1"/>
</dbReference>
<organism evidence="4 5">
    <name type="scientific">Mesorhabditis belari</name>
    <dbReference type="NCBI Taxonomy" id="2138241"/>
    <lineage>
        <taxon>Eukaryota</taxon>
        <taxon>Metazoa</taxon>
        <taxon>Ecdysozoa</taxon>
        <taxon>Nematoda</taxon>
        <taxon>Chromadorea</taxon>
        <taxon>Rhabditida</taxon>
        <taxon>Rhabditina</taxon>
        <taxon>Rhabditomorpha</taxon>
        <taxon>Rhabditoidea</taxon>
        <taxon>Rhabditidae</taxon>
        <taxon>Mesorhabditinae</taxon>
        <taxon>Mesorhabditis</taxon>
    </lineage>
</organism>
<evidence type="ECO:0000256" key="1">
    <source>
        <dbReference type="ARBA" id="ARBA00005350"/>
    </source>
</evidence>
<evidence type="ECO:0000313" key="4">
    <source>
        <dbReference type="Proteomes" id="UP000887575"/>
    </source>
</evidence>
<comment type="cofactor">
    <cofactor evidence="2">
        <name>Ca(2+)</name>
        <dbReference type="ChEBI" id="CHEBI:29108"/>
    </cofactor>
</comment>
<keyword evidence="2" id="KW-0106">Calcium</keyword>
<accession>A0AAF3ELN5</accession>